<protein>
    <submittedName>
        <fullName evidence="1">MarR family transcriptional regulator</fullName>
    </submittedName>
</protein>
<reference evidence="1 2" key="1">
    <citation type="journal article" date="2019" name="Nat. Commun.">
        <title>A new type of DNA phosphorothioation-based antiviral system in archaea.</title>
        <authorList>
            <person name="Xiong L."/>
            <person name="Liu S."/>
            <person name="Chen S."/>
            <person name="Xiao Y."/>
            <person name="Zhu B."/>
            <person name="Gao Y."/>
            <person name="Zhang Y."/>
            <person name="Chen B."/>
            <person name="Luo J."/>
            <person name="Deng Z."/>
            <person name="Chen X."/>
            <person name="Wang L."/>
            <person name="Chen S."/>
        </authorList>
    </citation>
    <scope>NUCLEOTIDE SEQUENCE [LARGE SCALE GENOMIC DNA]</scope>
    <source>
        <strain evidence="1 2">JCM 10635</strain>
    </source>
</reference>
<evidence type="ECO:0000313" key="1">
    <source>
        <dbReference type="EMBL" id="QCC54426.1"/>
    </source>
</evidence>
<dbReference type="Proteomes" id="UP000296822">
    <property type="component" value="Chromosome"/>
</dbReference>
<accession>A0A4D6HMB0</accession>
<dbReference type="RefSeq" id="WP_049889679.1">
    <property type="nucleotide sequence ID" value="NZ_CP031305.1"/>
</dbReference>
<organism evidence="1 2">
    <name type="scientific">Natronorubrum bangense</name>
    <dbReference type="NCBI Taxonomy" id="61858"/>
    <lineage>
        <taxon>Archaea</taxon>
        <taxon>Methanobacteriati</taxon>
        <taxon>Methanobacteriota</taxon>
        <taxon>Stenosarchaea group</taxon>
        <taxon>Halobacteria</taxon>
        <taxon>Halobacteriales</taxon>
        <taxon>Natrialbaceae</taxon>
        <taxon>Natronorubrum</taxon>
    </lineage>
</organism>
<dbReference type="EMBL" id="CP031305">
    <property type="protein sequence ID" value="QCC54426.1"/>
    <property type="molecule type" value="Genomic_DNA"/>
</dbReference>
<evidence type="ECO:0000313" key="2">
    <source>
        <dbReference type="Proteomes" id="UP000296822"/>
    </source>
</evidence>
<dbReference type="GeneID" id="39851181"/>
<dbReference type="AlphaFoldDB" id="A0A4D6HMB0"/>
<proteinExistence type="predicted"/>
<sequence length="76" mass="8417">MMEQTHSDAKISHLPTEIKSPQGKLVYLTLDATDGTTVDELGQILAMKKITILSVLNSLSTEGLIEKQDTEYVLRN</sequence>
<name>A0A4D6HMB0_9EURY</name>
<dbReference type="InterPro" id="IPR036390">
    <property type="entry name" value="WH_DNA-bd_sf"/>
</dbReference>
<gene>
    <name evidence="1" type="ORF">DV706_07950</name>
</gene>
<dbReference type="KEGG" id="nbg:DV706_07950"/>
<dbReference type="SUPFAM" id="SSF46785">
    <property type="entry name" value="Winged helix' DNA-binding domain"/>
    <property type="match status" value="1"/>
</dbReference>